<dbReference type="RefSeq" id="XP_009221333.1">
    <property type="nucleotide sequence ID" value="XM_009223069.1"/>
</dbReference>
<name>J3NVF5_GAET3</name>
<dbReference type="GeneID" id="20345728"/>
<organism evidence="2">
    <name type="scientific">Gaeumannomyces tritici (strain R3-111a-1)</name>
    <name type="common">Wheat and barley take-all root rot fungus</name>
    <name type="synonym">Gaeumannomyces graminis var. tritici</name>
    <dbReference type="NCBI Taxonomy" id="644352"/>
    <lineage>
        <taxon>Eukaryota</taxon>
        <taxon>Fungi</taxon>
        <taxon>Dikarya</taxon>
        <taxon>Ascomycota</taxon>
        <taxon>Pezizomycotina</taxon>
        <taxon>Sordariomycetes</taxon>
        <taxon>Sordariomycetidae</taxon>
        <taxon>Magnaporthales</taxon>
        <taxon>Magnaporthaceae</taxon>
        <taxon>Gaeumannomyces</taxon>
    </lineage>
</organism>
<evidence type="ECO:0000313" key="4">
    <source>
        <dbReference type="Proteomes" id="UP000006039"/>
    </source>
</evidence>
<dbReference type="HOGENOM" id="CLU_2996607_0_0_1"/>
<dbReference type="VEuPathDB" id="FungiDB:GGTG_05270"/>
<evidence type="ECO:0000256" key="1">
    <source>
        <dbReference type="SAM" id="Phobius"/>
    </source>
</evidence>
<reference evidence="4" key="1">
    <citation type="submission" date="2010-07" db="EMBL/GenBank/DDBJ databases">
        <title>The genome sequence of Gaeumannomyces graminis var. tritici strain R3-111a-1.</title>
        <authorList>
            <consortium name="The Broad Institute Genome Sequencing Platform"/>
            <person name="Ma L.-J."/>
            <person name="Dead R."/>
            <person name="Young S."/>
            <person name="Zeng Q."/>
            <person name="Koehrsen M."/>
            <person name="Alvarado L."/>
            <person name="Berlin A."/>
            <person name="Chapman S.B."/>
            <person name="Chen Z."/>
            <person name="Freedman E."/>
            <person name="Gellesch M."/>
            <person name="Goldberg J."/>
            <person name="Griggs A."/>
            <person name="Gujja S."/>
            <person name="Heilman E.R."/>
            <person name="Heiman D."/>
            <person name="Hepburn T."/>
            <person name="Howarth C."/>
            <person name="Jen D."/>
            <person name="Larson L."/>
            <person name="Mehta T."/>
            <person name="Neiman D."/>
            <person name="Pearson M."/>
            <person name="Roberts A."/>
            <person name="Saif S."/>
            <person name="Shea T."/>
            <person name="Shenoy N."/>
            <person name="Sisk P."/>
            <person name="Stolte C."/>
            <person name="Sykes S."/>
            <person name="Walk T."/>
            <person name="White J."/>
            <person name="Yandava C."/>
            <person name="Haas B."/>
            <person name="Nusbaum C."/>
            <person name="Birren B."/>
        </authorList>
    </citation>
    <scope>NUCLEOTIDE SEQUENCE [LARGE SCALE GENOMIC DNA]</scope>
    <source>
        <strain evidence="4">R3-111a-1</strain>
    </source>
</reference>
<dbReference type="EMBL" id="GL385397">
    <property type="protein sequence ID" value="EJT75333.1"/>
    <property type="molecule type" value="Genomic_DNA"/>
</dbReference>
<protein>
    <submittedName>
        <fullName evidence="2 3">Uncharacterized protein</fullName>
    </submittedName>
</protein>
<reference evidence="2" key="3">
    <citation type="submission" date="2010-09" db="EMBL/GenBank/DDBJ databases">
        <title>Annotation of Gaeumannomyces graminis var. tritici R3-111a-1.</title>
        <authorList>
            <consortium name="The Broad Institute Genome Sequencing Platform"/>
            <person name="Ma L.-J."/>
            <person name="Dead R."/>
            <person name="Young S.K."/>
            <person name="Zeng Q."/>
            <person name="Gargeya S."/>
            <person name="Fitzgerald M."/>
            <person name="Haas B."/>
            <person name="Abouelleil A."/>
            <person name="Alvarado L."/>
            <person name="Arachchi H.M."/>
            <person name="Berlin A."/>
            <person name="Brown A."/>
            <person name="Chapman S.B."/>
            <person name="Chen Z."/>
            <person name="Dunbar C."/>
            <person name="Freedman E."/>
            <person name="Gearin G."/>
            <person name="Gellesch M."/>
            <person name="Goldberg J."/>
            <person name="Griggs A."/>
            <person name="Gujja S."/>
            <person name="Heiman D."/>
            <person name="Howarth C."/>
            <person name="Larson L."/>
            <person name="Lui A."/>
            <person name="MacDonald P.J.P."/>
            <person name="Mehta T."/>
            <person name="Montmayeur A."/>
            <person name="Murphy C."/>
            <person name="Neiman D."/>
            <person name="Pearson M."/>
            <person name="Priest M."/>
            <person name="Roberts A."/>
            <person name="Saif S."/>
            <person name="Shea T."/>
            <person name="Shenoy N."/>
            <person name="Sisk P."/>
            <person name="Stolte C."/>
            <person name="Sykes S."/>
            <person name="Yandava C."/>
            <person name="Wortman J."/>
            <person name="Nusbaum C."/>
            <person name="Birren B."/>
        </authorList>
    </citation>
    <scope>NUCLEOTIDE SEQUENCE</scope>
    <source>
        <strain evidence="2">R3-111a-1</strain>
    </source>
</reference>
<feature type="transmembrane region" description="Helical" evidence="1">
    <location>
        <begin position="17"/>
        <end position="39"/>
    </location>
</feature>
<keyword evidence="4" id="KW-1185">Reference proteome</keyword>
<keyword evidence="1" id="KW-1133">Transmembrane helix</keyword>
<evidence type="ECO:0000313" key="3">
    <source>
        <dbReference type="EnsemblFungi" id="EJT75333"/>
    </source>
</evidence>
<keyword evidence="1" id="KW-0812">Transmembrane</keyword>
<reference evidence="3" key="5">
    <citation type="submission" date="2018-04" db="UniProtKB">
        <authorList>
            <consortium name="EnsemblFungi"/>
        </authorList>
    </citation>
    <scope>IDENTIFICATION</scope>
    <source>
        <strain evidence="3">R3-111a-1</strain>
    </source>
</reference>
<dbReference type="EnsemblFungi" id="EJT75333">
    <property type="protein sequence ID" value="EJT75333"/>
    <property type="gene ID" value="GGTG_05270"/>
</dbReference>
<gene>
    <name evidence="3" type="primary">20345728</name>
    <name evidence="2" type="ORF">GGTG_05270</name>
</gene>
<dbReference type="AlphaFoldDB" id="J3NVF5"/>
<proteinExistence type="predicted"/>
<reference evidence="2" key="2">
    <citation type="submission" date="2010-07" db="EMBL/GenBank/DDBJ databases">
        <authorList>
            <consortium name="The Broad Institute Genome Sequencing Platform"/>
            <consortium name="Broad Institute Genome Sequencing Center for Infectious Disease"/>
            <person name="Ma L.-J."/>
            <person name="Dead R."/>
            <person name="Young S."/>
            <person name="Zeng Q."/>
            <person name="Koehrsen M."/>
            <person name="Alvarado L."/>
            <person name="Berlin A."/>
            <person name="Chapman S.B."/>
            <person name="Chen Z."/>
            <person name="Freedman E."/>
            <person name="Gellesch M."/>
            <person name="Goldberg J."/>
            <person name="Griggs A."/>
            <person name="Gujja S."/>
            <person name="Heilman E.R."/>
            <person name="Heiman D."/>
            <person name="Hepburn T."/>
            <person name="Howarth C."/>
            <person name="Jen D."/>
            <person name="Larson L."/>
            <person name="Mehta T."/>
            <person name="Neiman D."/>
            <person name="Pearson M."/>
            <person name="Roberts A."/>
            <person name="Saif S."/>
            <person name="Shea T."/>
            <person name="Shenoy N."/>
            <person name="Sisk P."/>
            <person name="Stolte C."/>
            <person name="Sykes S."/>
            <person name="Walk T."/>
            <person name="White J."/>
            <person name="Yandava C."/>
            <person name="Haas B."/>
            <person name="Nusbaum C."/>
            <person name="Birren B."/>
        </authorList>
    </citation>
    <scope>NUCLEOTIDE SEQUENCE</scope>
    <source>
        <strain evidence="2">R3-111a-1</strain>
    </source>
</reference>
<evidence type="ECO:0000313" key="2">
    <source>
        <dbReference type="EMBL" id="EJT75333.1"/>
    </source>
</evidence>
<sequence length="57" mass="6777">MLINGFKKNLDNKISRFFLTNALFAALYAFHAICNLFLIKARCKRFAFLRKLLNFYI</sequence>
<dbReference type="Proteomes" id="UP000006039">
    <property type="component" value="Unassembled WGS sequence"/>
</dbReference>
<keyword evidence="1" id="KW-0472">Membrane</keyword>
<reference evidence="3" key="4">
    <citation type="journal article" date="2015" name="G3 (Bethesda)">
        <title>Genome sequences of three phytopathogenic species of the Magnaporthaceae family of fungi.</title>
        <authorList>
            <person name="Okagaki L.H."/>
            <person name="Nunes C.C."/>
            <person name="Sailsbery J."/>
            <person name="Clay B."/>
            <person name="Brown D."/>
            <person name="John T."/>
            <person name="Oh Y."/>
            <person name="Young N."/>
            <person name="Fitzgerald M."/>
            <person name="Haas B.J."/>
            <person name="Zeng Q."/>
            <person name="Young S."/>
            <person name="Adiconis X."/>
            <person name="Fan L."/>
            <person name="Levin J.Z."/>
            <person name="Mitchell T.K."/>
            <person name="Okubara P.A."/>
            <person name="Farman M.L."/>
            <person name="Kohn L.M."/>
            <person name="Birren B."/>
            <person name="Ma L.-J."/>
            <person name="Dean R.A."/>
        </authorList>
    </citation>
    <scope>NUCLEOTIDE SEQUENCE</scope>
    <source>
        <strain evidence="3">R3-111a-1</strain>
    </source>
</reference>
<accession>J3NVF5</accession>